<proteinExistence type="predicted"/>
<evidence type="ECO:0000313" key="2">
    <source>
        <dbReference type="Proteomes" id="UP000821845"/>
    </source>
</evidence>
<dbReference type="Proteomes" id="UP000821845">
    <property type="component" value="Chromosome 4"/>
</dbReference>
<protein>
    <submittedName>
        <fullName evidence="1">Uncharacterized protein</fullName>
    </submittedName>
</protein>
<dbReference type="EMBL" id="CM023484">
    <property type="protein sequence ID" value="KAH6933945.1"/>
    <property type="molecule type" value="Genomic_DNA"/>
</dbReference>
<comment type="caution">
    <text evidence="1">The sequence shown here is derived from an EMBL/GenBank/DDBJ whole genome shotgun (WGS) entry which is preliminary data.</text>
</comment>
<gene>
    <name evidence="1" type="ORF">HPB50_019137</name>
</gene>
<name>A0ACB7SH50_HYAAI</name>
<organism evidence="1 2">
    <name type="scientific">Hyalomma asiaticum</name>
    <name type="common">Tick</name>
    <dbReference type="NCBI Taxonomy" id="266040"/>
    <lineage>
        <taxon>Eukaryota</taxon>
        <taxon>Metazoa</taxon>
        <taxon>Ecdysozoa</taxon>
        <taxon>Arthropoda</taxon>
        <taxon>Chelicerata</taxon>
        <taxon>Arachnida</taxon>
        <taxon>Acari</taxon>
        <taxon>Parasitiformes</taxon>
        <taxon>Ixodida</taxon>
        <taxon>Ixodoidea</taxon>
        <taxon>Ixodidae</taxon>
        <taxon>Hyalomminae</taxon>
        <taxon>Hyalomma</taxon>
    </lineage>
</organism>
<evidence type="ECO:0000313" key="1">
    <source>
        <dbReference type="EMBL" id="KAH6933945.1"/>
    </source>
</evidence>
<keyword evidence="2" id="KW-1185">Reference proteome</keyword>
<accession>A0ACB7SH50</accession>
<sequence length="159" mass="17954">MARLLTADFHTKATKTFEDAAVDCMKTMARAWVTVDPSVPEKYNIDVDEATEVYRKVDKLCAAWRVCYVIAEEKKNGTRTFEDVLVDCMKTMARTWVTIDPKPQQFFTVLQGCCIAGRLSLERSFGGDGGGPLWQQKQATRGEQAHRFFSGIGTARFRD</sequence>
<reference evidence="1" key="1">
    <citation type="submission" date="2020-05" db="EMBL/GenBank/DDBJ databases">
        <title>Large-scale comparative analyses of tick genomes elucidate their genetic diversity and vector capacities.</title>
        <authorList>
            <person name="Jia N."/>
            <person name="Wang J."/>
            <person name="Shi W."/>
            <person name="Du L."/>
            <person name="Sun Y."/>
            <person name="Zhan W."/>
            <person name="Jiang J."/>
            <person name="Wang Q."/>
            <person name="Zhang B."/>
            <person name="Ji P."/>
            <person name="Sakyi L.B."/>
            <person name="Cui X."/>
            <person name="Yuan T."/>
            <person name="Jiang B."/>
            <person name="Yang W."/>
            <person name="Lam T.T.-Y."/>
            <person name="Chang Q."/>
            <person name="Ding S."/>
            <person name="Wang X."/>
            <person name="Zhu J."/>
            <person name="Ruan X."/>
            <person name="Zhao L."/>
            <person name="Wei J."/>
            <person name="Que T."/>
            <person name="Du C."/>
            <person name="Cheng J."/>
            <person name="Dai P."/>
            <person name="Han X."/>
            <person name="Huang E."/>
            <person name="Gao Y."/>
            <person name="Liu J."/>
            <person name="Shao H."/>
            <person name="Ye R."/>
            <person name="Li L."/>
            <person name="Wei W."/>
            <person name="Wang X."/>
            <person name="Wang C."/>
            <person name="Yang T."/>
            <person name="Huo Q."/>
            <person name="Li W."/>
            <person name="Guo W."/>
            <person name="Chen H."/>
            <person name="Zhou L."/>
            <person name="Ni X."/>
            <person name="Tian J."/>
            <person name="Zhou Y."/>
            <person name="Sheng Y."/>
            <person name="Liu T."/>
            <person name="Pan Y."/>
            <person name="Xia L."/>
            <person name="Li J."/>
            <person name="Zhao F."/>
            <person name="Cao W."/>
        </authorList>
    </citation>
    <scope>NUCLEOTIDE SEQUENCE</scope>
    <source>
        <strain evidence="1">Hyas-2018</strain>
    </source>
</reference>